<evidence type="ECO:0000256" key="7">
    <source>
        <dbReference type="ARBA" id="ARBA00023270"/>
    </source>
</evidence>
<comment type="cofactor">
    <cofactor evidence="1">
        <name>pyruvate</name>
        <dbReference type="ChEBI" id="CHEBI:15361"/>
    </cofactor>
</comment>
<dbReference type="GO" id="GO:0008295">
    <property type="term" value="P:spermidine biosynthetic process"/>
    <property type="evidence" value="ECO:0007669"/>
    <property type="project" value="InterPro"/>
</dbReference>
<name>A0A0F9NTX1_9ZZZZ</name>
<gene>
    <name evidence="9" type="ORF">LCGC14_0984870</name>
</gene>
<proteinExistence type="predicted"/>
<evidence type="ECO:0000256" key="8">
    <source>
        <dbReference type="ARBA" id="ARBA00023317"/>
    </source>
</evidence>
<accession>A0A0F9NTX1</accession>
<evidence type="ECO:0000313" key="9">
    <source>
        <dbReference type="EMBL" id="KKN15542.1"/>
    </source>
</evidence>
<evidence type="ECO:0000256" key="6">
    <source>
        <dbReference type="ARBA" id="ARBA00023239"/>
    </source>
</evidence>
<dbReference type="Pfam" id="PF02675">
    <property type="entry name" value="AdoMet_dc"/>
    <property type="match status" value="1"/>
</dbReference>
<dbReference type="AlphaFoldDB" id="A0A0F9NTX1"/>
<evidence type="ECO:0000256" key="2">
    <source>
        <dbReference type="ARBA" id="ARBA00022793"/>
    </source>
</evidence>
<evidence type="ECO:0000256" key="4">
    <source>
        <dbReference type="ARBA" id="ARBA00023115"/>
    </source>
</evidence>
<dbReference type="GO" id="GO:0004014">
    <property type="term" value="F:adenosylmethionine decarboxylase activity"/>
    <property type="evidence" value="ECO:0007669"/>
    <property type="project" value="InterPro"/>
</dbReference>
<comment type="caution">
    <text evidence="9">The sequence shown here is derived from an EMBL/GenBank/DDBJ whole genome shotgun (WGS) entry which is preliminary data.</text>
</comment>
<dbReference type="SUPFAM" id="SSF56276">
    <property type="entry name" value="S-adenosylmethionine decarboxylase"/>
    <property type="match status" value="1"/>
</dbReference>
<dbReference type="Gene3D" id="3.60.90.10">
    <property type="entry name" value="S-adenosylmethionine decarboxylase"/>
    <property type="match status" value="1"/>
</dbReference>
<keyword evidence="2" id="KW-0210">Decarboxylase</keyword>
<dbReference type="EMBL" id="LAZR01003701">
    <property type="protein sequence ID" value="KKN15542.1"/>
    <property type="molecule type" value="Genomic_DNA"/>
</dbReference>
<keyword evidence="8" id="KW-0670">Pyruvate</keyword>
<organism evidence="9">
    <name type="scientific">marine sediment metagenome</name>
    <dbReference type="NCBI Taxonomy" id="412755"/>
    <lineage>
        <taxon>unclassified sequences</taxon>
        <taxon>metagenomes</taxon>
        <taxon>ecological metagenomes</taxon>
    </lineage>
</organism>
<sequence length="124" mass="13794">MAILVLGGVVPGDQGIFLDHDVLRAWVPELCRLIDMHPVGEPILQPYGSWGEGSPSIVQFLEESALLIHTYFERRYAEFVLHSCNPIPGEGPEGGPVTEAIVAQLALDVRERHYLGSFNWRELS</sequence>
<keyword evidence="7" id="KW-0704">Schiff base</keyword>
<dbReference type="InterPro" id="IPR016067">
    <property type="entry name" value="S-AdoMet_deCO2ase_core"/>
</dbReference>
<keyword evidence="6" id="KW-0456">Lyase</keyword>
<keyword evidence="3" id="KW-0068">Autocatalytic cleavage</keyword>
<evidence type="ECO:0000256" key="3">
    <source>
        <dbReference type="ARBA" id="ARBA00022813"/>
    </source>
</evidence>
<keyword evidence="4" id="KW-0620">Polyamine biosynthesis</keyword>
<evidence type="ECO:0000256" key="1">
    <source>
        <dbReference type="ARBA" id="ARBA00001928"/>
    </source>
</evidence>
<evidence type="ECO:0000256" key="5">
    <source>
        <dbReference type="ARBA" id="ARBA00023145"/>
    </source>
</evidence>
<reference evidence="9" key="1">
    <citation type="journal article" date="2015" name="Nature">
        <title>Complex archaea that bridge the gap between prokaryotes and eukaryotes.</title>
        <authorList>
            <person name="Spang A."/>
            <person name="Saw J.H."/>
            <person name="Jorgensen S.L."/>
            <person name="Zaremba-Niedzwiedzka K."/>
            <person name="Martijn J."/>
            <person name="Lind A.E."/>
            <person name="van Eijk R."/>
            <person name="Schleper C."/>
            <person name="Guy L."/>
            <person name="Ettema T.J."/>
        </authorList>
    </citation>
    <scope>NUCLEOTIDE SEQUENCE</scope>
</reference>
<dbReference type="InterPro" id="IPR003826">
    <property type="entry name" value="AdoMetDC_fam_prok"/>
</dbReference>
<keyword evidence="5" id="KW-0865">Zymogen</keyword>
<protein>
    <submittedName>
        <fullName evidence="9">Uncharacterized protein</fullName>
    </submittedName>
</protein>